<dbReference type="PANTHER" id="PTHR12526">
    <property type="entry name" value="GLYCOSYLTRANSFERASE"/>
    <property type="match status" value="1"/>
</dbReference>
<reference evidence="2 3" key="1">
    <citation type="submission" date="2012-09" db="EMBL/GenBank/DDBJ databases">
        <title>Riemerella anatipestifer vaccine strains.</title>
        <authorList>
            <person name="Chun C.A."/>
            <person name="Shu W.M."/>
            <person name="Kang Z.D."/>
            <person name="Jia W.X."/>
        </authorList>
    </citation>
    <scope>NUCLEOTIDE SEQUENCE [LARGE SCALE GENOMIC DNA]</scope>
    <source>
        <strain evidence="2 3">RA-CH-1</strain>
    </source>
</reference>
<dbReference type="InterPro" id="IPR001296">
    <property type="entry name" value="Glyco_trans_1"/>
</dbReference>
<dbReference type="AlphaFoldDB" id="J9R1T9"/>
<dbReference type="KEGG" id="rag:B739_1131"/>
<dbReference type="RefSeq" id="WP_014938078.1">
    <property type="nucleotide sequence ID" value="NC_018609.1"/>
</dbReference>
<name>J9R1T9_RIEAN</name>
<evidence type="ECO:0000259" key="1">
    <source>
        <dbReference type="Pfam" id="PF00534"/>
    </source>
</evidence>
<dbReference type="Pfam" id="PF00534">
    <property type="entry name" value="Glycos_transf_1"/>
    <property type="match status" value="1"/>
</dbReference>
<dbReference type="EMBL" id="CP003787">
    <property type="protein sequence ID" value="AFR35729.1"/>
    <property type="molecule type" value="Genomic_DNA"/>
</dbReference>
<sequence>MSDKKKISILTLSMGHGGAEKVISLLLNELIKEYKVYLYLFYDNIHYDIPAEVHVTTVYKNNSNGLFRKIFSPFVVFRKYYKFLKTEKIQTSISFLFRANIINGMIKAKNENICAIMSERNYPSKMYGSSFLRLKISKFFIKKYYNKADVLFSNSNYINNDLKDNFDVRVPIQTIYNPIIESNFIKKYDETDNVILKVVSVGRFDEVKNHYLLMRGVEKLESINLTIIGDGHLREQYIEYIKNNKLSEKVYLPGVSKTVLKDLINYDVFVLSSNSEGFPNSLLEAMSVGLPVISTNCMSGPLELLNEGEEVDIESGCFLVAKYGILINVGDVEALSQALLYLRDNIEVRKKMSEKSLERAKDFYIENIYSDFVKIVE</sequence>
<evidence type="ECO:0000313" key="2">
    <source>
        <dbReference type="EMBL" id="AFR35729.1"/>
    </source>
</evidence>
<organism evidence="2 3">
    <name type="scientific">Riemerella anatipestifer RA-CH-1</name>
    <dbReference type="NCBI Taxonomy" id="1228997"/>
    <lineage>
        <taxon>Bacteria</taxon>
        <taxon>Pseudomonadati</taxon>
        <taxon>Bacteroidota</taxon>
        <taxon>Flavobacteriia</taxon>
        <taxon>Flavobacteriales</taxon>
        <taxon>Weeksellaceae</taxon>
        <taxon>Riemerella</taxon>
    </lineage>
</organism>
<dbReference type="SUPFAM" id="SSF53756">
    <property type="entry name" value="UDP-Glycosyltransferase/glycogen phosphorylase"/>
    <property type="match status" value="1"/>
</dbReference>
<feature type="domain" description="Glycosyl transferase family 1" evidence="1">
    <location>
        <begin position="197"/>
        <end position="356"/>
    </location>
</feature>
<dbReference type="PANTHER" id="PTHR12526:SF630">
    <property type="entry name" value="GLYCOSYLTRANSFERASE"/>
    <property type="match status" value="1"/>
</dbReference>
<protein>
    <recommendedName>
        <fullName evidence="1">Glycosyl transferase family 1 domain-containing protein</fullName>
    </recommendedName>
</protein>
<gene>
    <name evidence="2" type="ORF">B739_1131</name>
</gene>
<dbReference type="Proteomes" id="UP000006276">
    <property type="component" value="Chromosome"/>
</dbReference>
<accession>J9R1T9</accession>
<evidence type="ECO:0000313" key="3">
    <source>
        <dbReference type="Proteomes" id="UP000006276"/>
    </source>
</evidence>
<keyword evidence="3" id="KW-1185">Reference proteome</keyword>
<dbReference type="CDD" id="cd03811">
    <property type="entry name" value="GT4_GT28_WabH-like"/>
    <property type="match status" value="1"/>
</dbReference>
<dbReference type="GO" id="GO:0016757">
    <property type="term" value="F:glycosyltransferase activity"/>
    <property type="evidence" value="ECO:0007669"/>
    <property type="project" value="InterPro"/>
</dbReference>
<dbReference type="HOGENOM" id="CLU_009583_0_0_10"/>
<proteinExistence type="predicted"/>
<dbReference type="PATRIC" id="fig|1228997.3.peg.1126"/>
<dbReference type="Gene3D" id="3.40.50.2000">
    <property type="entry name" value="Glycogen Phosphorylase B"/>
    <property type="match status" value="2"/>
</dbReference>